<keyword evidence="4" id="KW-1015">Disulfide bond</keyword>
<dbReference type="Gene3D" id="3.40.30.10">
    <property type="entry name" value="Glutaredoxin"/>
    <property type="match status" value="1"/>
</dbReference>
<proteinExistence type="inferred from homology"/>
<evidence type="ECO:0000259" key="7">
    <source>
        <dbReference type="PROSITE" id="PS51352"/>
    </source>
</evidence>
<dbReference type="Proteomes" id="UP000605670">
    <property type="component" value="Unassembled WGS sequence"/>
</dbReference>
<comment type="caution">
    <text evidence="8">The sequence shown here is derived from an EMBL/GenBank/DDBJ whole genome shotgun (WGS) entry which is preliminary data.</text>
</comment>
<evidence type="ECO:0000313" key="9">
    <source>
        <dbReference type="Proteomes" id="UP000605670"/>
    </source>
</evidence>
<dbReference type="EMBL" id="BMEM01000005">
    <property type="protein sequence ID" value="GGF57885.1"/>
    <property type="molecule type" value="Genomic_DNA"/>
</dbReference>
<dbReference type="InterPro" id="IPR012336">
    <property type="entry name" value="Thioredoxin-like_fold"/>
</dbReference>
<evidence type="ECO:0000256" key="3">
    <source>
        <dbReference type="ARBA" id="ARBA00023002"/>
    </source>
</evidence>
<keyword evidence="5" id="KW-0676">Redox-active center</keyword>
<feature type="region of interest" description="Disordered" evidence="6">
    <location>
        <begin position="31"/>
        <end position="52"/>
    </location>
</feature>
<dbReference type="InterPro" id="IPR036249">
    <property type="entry name" value="Thioredoxin-like_sf"/>
</dbReference>
<dbReference type="InterPro" id="IPR013766">
    <property type="entry name" value="Thioredoxin_domain"/>
</dbReference>
<keyword evidence="2" id="KW-0732">Signal</keyword>
<dbReference type="PANTHER" id="PTHR13887">
    <property type="entry name" value="GLUTATHIONE S-TRANSFERASE KAPPA"/>
    <property type="match status" value="1"/>
</dbReference>
<organism evidence="8 9">
    <name type="scientific">Ornithinimicrobium tianjinense</name>
    <dbReference type="NCBI Taxonomy" id="1195761"/>
    <lineage>
        <taxon>Bacteria</taxon>
        <taxon>Bacillati</taxon>
        <taxon>Actinomycetota</taxon>
        <taxon>Actinomycetes</taxon>
        <taxon>Micrococcales</taxon>
        <taxon>Ornithinimicrobiaceae</taxon>
        <taxon>Ornithinimicrobium</taxon>
    </lineage>
</organism>
<reference evidence="8" key="2">
    <citation type="submission" date="2020-09" db="EMBL/GenBank/DDBJ databases">
        <authorList>
            <person name="Sun Q."/>
            <person name="Zhou Y."/>
        </authorList>
    </citation>
    <scope>NUCLEOTIDE SEQUENCE</scope>
    <source>
        <strain evidence="8">CGMCC 1.12160</strain>
    </source>
</reference>
<feature type="compositionally biased region" description="Low complexity" evidence="6">
    <location>
        <begin position="31"/>
        <end position="50"/>
    </location>
</feature>
<feature type="domain" description="Thioredoxin" evidence="7">
    <location>
        <begin position="35"/>
        <end position="200"/>
    </location>
</feature>
<evidence type="ECO:0000256" key="1">
    <source>
        <dbReference type="ARBA" id="ARBA00005791"/>
    </source>
</evidence>
<keyword evidence="9" id="KW-1185">Reference proteome</keyword>
<dbReference type="PANTHER" id="PTHR13887:SF14">
    <property type="entry name" value="DISULFIDE BOND FORMATION PROTEIN D"/>
    <property type="match status" value="1"/>
</dbReference>
<dbReference type="Pfam" id="PF13462">
    <property type="entry name" value="Thioredoxin_4"/>
    <property type="match status" value="1"/>
</dbReference>
<gene>
    <name evidence="8" type="ORF">GCM10011366_27090</name>
</gene>
<evidence type="ECO:0000256" key="6">
    <source>
        <dbReference type="SAM" id="MobiDB-lite"/>
    </source>
</evidence>
<reference evidence="8" key="1">
    <citation type="journal article" date="2014" name="Int. J. Syst. Evol. Microbiol.">
        <title>Complete genome sequence of Corynebacterium casei LMG S-19264T (=DSM 44701T), isolated from a smear-ripened cheese.</title>
        <authorList>
            <consortium name="US DOE Joint Genome Institute (JGI-PGF)"/>
            <person name="Walter F."/>
            <person name="Albersmeier A."/>
            <person name="Kalinowski J."/>
            <person name="Ruckert C."/>
        </authorList>
    </citation>
    <scope>NUCLEOTIDE SEQUENCE</scope>
    <source>
        <strain evidence="8">CGMCC 1.12160</strain>
    </source>
</reference>
<keyword evidence="3" id="KW-0560">Oxidoreductase</keyword>
<evidence type="ECO:0000256" key="4">
    <source>
        <dbReference type="ARBA" id="ARBA00023157"/>
    </source>
</evidence>
<sequence>MSIAWAAAAIVVALVIGFIAWLAMGDRAEQTAAPPGTASTAPQPTASHPTAPEPEVAQMMLDLQRPDPEDLLAVGEVDAPVVMIEYADYRCPYCAKFHAEVRPALQELVDDGTLRIEYRDLVIFEEQSQQAAVAARAAAQQDKGADYQTALFARSSAGHAELAREDLLAIAEEVGVPDLAAFEAALDDDRLDALVTADTAEAKGLGISSTPTFLINTAVVQGASDAAHVISVIEQQKELALTGQQS</sequence>
<accession>A0A917BVH4</accession>
<dbReference type="SUPFAM" id="SSF52833">
    <property type="entry name" value="Thioredoxin-like"/>
    <property type="match status" value="1"/>
</dbReference>
<dbReference type="AlphaFoldDB" id="A0A917BVH4"/>
<evidence type="ECO:0000256" key="2">
    <source>
        <dbReference type="ARBA" id="ARBA00022729"/>
    </source>
</evidence>
<evidence type="ECO:0000256" key="5">
    <source>
        <dbReference type="ARBA" id="ARBA00023284"/>
    </source>
</evidence>
<dbReference type="PROSITE" id="PS51352">
    <property type="entry name" value="THIOREDOXIN_2"/>
    <property type="match status" value="1"/>
</dbReference>
<comment type="similarity">
    <text evidence="1">Belongs to the thioredoxin family. DsbA subfamily.</text>
</comment>
<dbReference type="GO" id="GO:0016491">
    <property type="term" value="F:oxidoreductase activity"/>
    <property type="evidence" value="ECO:0007669"/>
    <property type="project" value="UniProtKB-KW"/>
</dbReference>
<name>A0A917BVH4_9MICO</name>
<evidence type="ECO:0000313" key="8">
    <source>
        <dbReference type="EMBL" id="GGF57885.1"/>
    </source>
</evidence>
<protein>
    <recommendedName>
        <fullName evidence="7">Thioredoxin domain-containing protein</fullName>
    </recommendedName>
</protein>